<accession>A0ACC3SIP4</accession>
<protein>
    <submittedName>
        <fullName evidence="1">Uncharacterized protein</fullName>
    </submittedName>
</protein>
<name>A0ACC3SIP4_9PEZI</name>
<gene>
    <name evidence="1" type="ORF">M8818_003452</name>
</gene>
<dbReference type="EMBL" id="JAMKPW020000015">
    <property type="protein sequence ID" value="KAK8210285.1"/>
    <property type="molecule type" value="Genomic_DNA"/>
</dbReference>
<evidence type="ECO:0000313" key="2">
    <source>
        <dbReference type="Proteomes" id="UP001320706"/>
    </source>
</evidence>
<reference evidence="1" key="1">
    <citation type="submission" date="2024-02" db="EMBL/GenBank/DDBJ databases">
        <title>Metagenome Assembled Genome of Zalaria obscura JY119.</title>
        <authorList>
            <person name="Vighnesh L."/>
            <person name="Jagadeeshwari U."/>
            <person name="Venkata Ramana C."/>
            <person name="Sasikala C."/>
        </authorList>
    </citation>
    <scope>NUCLEOTIDE SEQUENCE</scope>
    <source>
        <strain evidence="1">JY119</strain>
    </source>
</reference>
<sequence length="201" mass="21284">MARFRPRDSVEHAFLASSPTQPHKAACSAGVRQPYSQRKAQGITSTPGAPHALSRCGKRSPSLERLHRSRKRGQEAITKSIHPAVHLTPPSPPVPGEVCPCPCPCPAPAFLAANSSIFFSSPVRFLTRSARVISSCSICCAGVASRRLARSCARGKGKDLFELLSRLQPGAVEGSGSGDGCETAGEDPAPYCLRLGSCHLR</sequence>
<dbReference type="Proteomes" id="UP001320706">
    <property type="component" value="Unassembled WGS sequence"/>
</dbReference>
<comment type="caution">
    <text evidence="1">The sequence shown here is derived from an EMBL/GenBank/DDBJ whole genome shotgun (WGS) entry which is preliminary data.</text>
</comment>
<evidence type="ECO:0000313" key="1">
    <source>
        <dbReference type="EMBL" id="KAK8210285.1"/>
    </source>
</evidence>
<proteinExistence type="predicted"/>
<keyword evidence="2" id="KW-1185">Reference proteome</keyword>
<organism evidence="1 2">
    <name type="scientific">Zalaria obscura</name>
    <dbReference type="NCBI Taxonomy" id="2024903"/>
    <lineage>
        <taxon>Eukaryota</taxon>
        <taxon>Fungi</taxon>
        <taxon>Dikarya</taxon>
        <taxon>Ascomycota</taxon>
        <taxon>Pezizomycotina</taxon>
        <taxon>Dothideomycetes</taxon>
        <taxon>Dothideomycetidae</taxon>
        <taxon>Dothideales</taxon>
        <taxon>Zalariaceae</taxon>
        <taxon>Zalaria</taxon>
    </lineage>
</organism>